<evidence type="ECO:0000256" key="1">
    <source>
        <dbReference type="ARBA" id="ARBA00004418"/>
    </source>
</evidence>
<dbReference type="PANTHER" id="PTHR38782:SF1">
    <property type="entry name" value="SIGMA-E FACTOR REGULATORY PROTEIN RSEB"/>
    <property type="match status" value="1"/>
</dbReference>
<feature type="signal peptide" evidence="5">
    <location>
        <begin position="1"/>
        <end position="34"/>
    </location>
</feature>
<dbReference type="PANTHER" id="PTHR38782">
    <property type="match status" value="1"/>
</dbReference>
<dbReference type="Pfam" id="PF03888">
    <property type="entry name" value="MucB_RseB"/>
    <property type="match status" value="1"/>
</dbReference>
<dbReference type="Gene3D" id="3.30.200.100">
    <property type="entry name" value="MucB/RseB, C-terminal domain"/>
    <property type="match status" value="1"/>
</dbReference>
<comment type="subcellular location">
    <subcellularLocation>
        <location evidence="1">Periplasm</location>
    </subcellularLocation>
</comment>
<dbReference type="Proteomes" id="UP001596501">
    <property type="component" value="Unassembled WGS sequence"/>
</dbReference>
<evidence type="ECO:0000259" key="7">
    <source>
        <dbReference type="Pfam" id="PF17188"/>
    </source>
</evidence>
<accession>A0ABW2QNH7</accession>
<comment type="caution">
    <text evidence="8">The sequence shown here is derived from an EMBL/GenBank/DDBJ whole genome shotgun (WGS) entry which is preliminary data.</text>
</comment>
<dbReference type="Gene3D" id="2.50.20.10">
    <property type="entry name" value="Lipoprotein localisation LolA/LolB/LppX"/>
    <property type="match status" value="1"/>
</dbReference>
<dbReference type="InterPro" id="IPR038484">
    <property type="entry name" value="MucB/RseB_C_sf"/>
</dbReference>
<proteinExistence type="inferred from homology"/>
<dbReference type="PIRSF" id="PIRSF005427">
    <property type="entry name" value="RseB"/>
    <property type="match status" value="1"/>
</dbReference>
<dbReference type="CDD" id="cd16327">
    <property type="entry name" value="RseB"/>
    <property type="match status" value="1"/>
</dbReference>
<dbReference type="InterPro" id="IPR033436">
    <property type="entry name" value="MucB/RseB_C"/>
</dbReference>
<evidence type="ECO:0000313" key="8">
    <source>
        <dbReference type="EMBL" id="MFC7410637.1"/>
    </source>
</evidence>
<dbReference type="Pfam" id="PF17188">
    <property type="entry name" value="MucB_RseB_C"/>
    <property type="match status" value="1"/>
</dbReference>
<feature type="chain" id="PRO_5045654130" evidence="5">
    <location>
        <begin position="35"/>
        <end position="346"/>
    </location>
</feature>
<keyword evidence="4" id="KW-0574">Periplasm</keyword>
<keyword evidence="9" id="KW-1185">Reference proteome</keyword>
<keyword evidence="3 5" id="KW-0732">Signal</keyword>
<evidence type="ECO:0000313" key="9">
    <source>
        <dbReference type="Proteomes" id="UP001596501"/>
    </source>
</evidence>
<dbReference type="RefSeq" id="WP_382199287.1">
    <property type="nucleotide sequence ID" value="NZ_JBHTCA010000017.1"/>
</dbReference>
<dbReference type="EMBL" id="JBHTCA010000017">
    <property type="protein sequence ID" value="MFC7410637.1"/>
    <property type="molecule type" value="Genomic_DNA"/>
</dbReference>
<feature type="domain" description="MucB/RseB C-terminal" evidence="7">
    <location>
        <begin position="245"/>
        <end position="343"/>
    </location>
</feature>
<evidence type="ECO:0000259" key="6">
    <source>
        <dbReference type="Pfam" id="PF03888"/>
    </source>
</evidence>
<name>A0ABW2QNH7_9BURK</name>
<dbReference type="InterPro" id="IPR005588">
    <property type="entry name" value="MucB_RseB"/>
</dbReference>
<protein>
    <submittedName>
        <fullName evidence="8">MucB/RseB C-terminal domain-containing protein</fullName>
    </submittedName>
</protein>
<reference evidence="9" key="1">
    <citation type="journal article" date="2019" name="Int. J. Syst. Evol. Microbiol.">
        <title>The Global Catalogue of Microorganisms (GCM) 10K type strain sequencing project: providing services to taxonomists for standard genome sequencing and annotation.</title>
        <authorList>
            <consortium name="The Broad Institute Genomics Platform"/>
            <consortium name="The Broad Institute Genome Sequencing Center for Infectious Disease"/>
            <person name="Wu L."/>
            <person name="Ma J."/>
        </authorList>
    </citation>
    <scope>NUCLEOTIDE SEQUENCE [LARGE SCALE GENOMIC DNA]</scope>
    <source>
        <strain evidence="9">CGMCC 1.12371</strain>
    </source>
</reference>
<evidence type="ECO:0000256" key="2">
    <source>
        <dbReference type="ARBA" id="ARBA00008150"/>
    </source>
</evidence>
<comment type="similarity">
    <text evidence="2">Belongs to the RseB family.</text>
</comment>
<evidence type="ECO:0000256" key="5">
    <source>
        <dbReference type="SAM" id="SignalP"/>
    </source>
</evidence>
<sequence length="346" mass="38018">MSRVGDCRVLARGLGRPMAGLALWVALAASGAMAQTPGAASGGTAAPPSLNQWLDRLQDASRRRAYIGTFVVSAGTTMSASKIWHVCDGTQQMERIDSLTGTARTTLRKNDEVLTLVPESRVAWAEKREALRPFPDQIKTPGNAIEEHYTLRLLGVERVAGFDADVLHIQPRDALRFGYRVWSEKQTGLTVKMQTLDGQGQVIEQMVFSELQLDAPVKMDTLSKLMAKTQGYKILRPQLNKTTPEAQGWRLRQDVPGFQGMSSHTRGDPAAPAGSLPMQWVFSDGLSSVSLFVEPFDAQRHRREGASSMGATHSLTVRLGQHWLTAMGEVPPATLREFAQSLERLR</sequence>
<evidence type="ECO:0000256" key="4">
    <source>
        <dbReference type="ARBA" id="ARBA00022764"/>
    </source>
</evidence>
<feature type="domain" description="MucB/RseB N-terminal" evidence="6">
    <location>
        <begin position="50"/>
        <end position="225"/>
    </location>
</feature>
<evidence type="ECO:0000256" key="3">
    <source>
        <dbReference type="ARBA" id="ARBA00022729"/>
    </source>
</evidence>
<dbReference type="InterPro" id="IPR033434">
    <property type="entry name" value="MucB/RseB_N"/>
</dbReference>
<organism evidence="8 9">
    <name type="scientific">Hydrogenophaga atypica</name>
    <dbReference type="NCBI Taxonomy" id="249409"/>
    <lineage>
        <taxon>Bacteria</taxon>
        <taxon>Pseudomonadati</taxon>
        <taxon>Pseudomonadota</taxon>
        <taxon>Betaproteobacteria</taxon>
        <taxon>Burkholderiales</taxon>
        <taxon>Comamonadaceae</taxon>
        <taxon>Hydrogenophaga</taxon>
    </lineage>
</organism>
<gene>
    <name evidence="8" type="ORF">ACFQPB_17390</name>
</gene>